<gene>
    <name evidence="1" type="ORF">BGZ80_009998</name>
</gene>
<keyword evidence="2" id="KW-1185">Reference proteome</keyword>
<protein>
    <submittedName>
        <fullName evidence="1">Uncharacterized protein</fullName>
    </submittedName>
</protein>
<accession>A0A9P6T073</accession>
<dbReference type="EMBL" id="JAAAID010000650">
    <property type="protein sequence ID" value="KAG0015198.1"/>
    <property type="molecule type" value="Genomic_DNA"/>
</dbReference>
<reference evidence="1" key="1">
    <citation type="journal article" date="2020" name="Fungal Divers.">
        <title>Resolving the Mortierellaceae phylogeny through synthesis of multi-gene phylogenetics and phylogenomics.</title>
        <authorList>
            <person name="Vandepol N."/>
            <person name="Liber J."/>
            <person name="Desiro A."/>
            <person name="Na H."/>
            <person name="Kennedy M."/>
            <person name="Barry K."/>
            <person name="Grigoriev I.V."/>
            <person name="Miller A.N."/>
            <person name="O'Donnell K."/>
            <person name="Stajich J.E."/>
            <person name="Bonito G."/>
        </authorList>
    </citation>
    <scope>NUCLEOTIDE SEQUENCE</scope>
    <source>
        <strain evidence="1">NRRL 2769</strain>
    </source>
</reference>
<sequence length="59" mass="6664">MGTRCNVYRHNKATQTTLSQKVLKSSDGKDAAPAEWWNIDIRTLEGRLALMECLNEVKA</sequence>
<evidence type="ECO:0000313" key="1">
    <source>
        <dbReference type="EMBL" id="KAG0015198.1"/>
    </source>
</evidence>
<name>A0A9P6T073_9FUNG</name>
<organism evidence="1 2">
    <name type="scientific">Entomortierella chlamydospora</name>
    <dbReference type="NCBI Taxonomy" id="101097"/>
    <lineage>
        <taxon>Eukaryota</taxon>
        <taxon>Fungi</taxon>
        <taxon>Fungi incertae sedis</taxon>
        <taxon>Mucoromycota</taxon>
        <taxon>Mortierellomycotina</taxon>
        <taxon>Mortierellomycetes</taxon>
        <taxon>Mortierellales</taxon>
        <taxon>Mortierellaceae</taxon>
        <taxon>Entomortierella</taxon>
    </lineage>
</organism>
<evidence type="ECO:0000313" key="2">
    <source>
        <dbReference type="Proteomes" id="UP000703661"/>
    </source>
</evidence>
<dbReference type="AlphaFoldDB" id="A0A9P6T073"/>
<feature type="non-terminal residue" evidence="1">
    <location>
        <position position="59"/>
    </location>
</feature>
<proteinExistence type="predicted"/>
<dbReference type="Proteomes" id="UP000703661">
    <property type="component" value="Unassembled WGS sequence"/>
</dbReference>
<comment type="caution">
    <text evidence="1">The sequence shown here is derived from an EMBL/GenBank/DDBJ whole genome shotgun (WGS) entry which is preliminary data.</text>
</comment>